<reference evidence="2" key="1">
    <citation type="journal article" date="2014" name="Science">
        <title>Ancient hybridizations among the ancestral genomes of bread wheat.</title>
        <authorList>
            <consortium name="International Wheat Genome Sequencing Consortium,"/>
            <person name="Marcussen T."/>
            <person name="Sandve S.R."/>
            <person name="Heier L."/>
            <person name="Spannagl M."/>
            <person name="Pfeifer M."/>
            <person name="Jakobsen K.S."/>
            <person name="Wulff B.B."/>
            <person name="Steuernagel B."/>
            <person name="Mayer K.F."/>
            <person name="Olsen O.A."/>
        </authorList>
    </citation>
    <scope>NUCLEOTIDE SEQUENCE [LARGE SCALE GENOMIC DNA]</scope>
    <source>
        <strain evidence="2">cv. AL8/78</strain>
    </source>
</reference>
<dbReference type="Proteomes" id="UP000015105">
    <property type="component" value="Chromosome 2D"/>
</dbReference>
<accession>A0A453B1U7</accession>
<dbReference type="EnsemblPlants" id="AET2Gv20337700.1">
    <property type="protein sequence ID" value="AET2Gv20337700.1"/>
    <property type="gene ID" value="AET2Gv20337700"/>
</dbReference>
<reference evidence="1" key="3">
    <citation type="journal article" date="2017" name="Nature">
        <title>Genome sequence of the progenitor of the wheat D genome Aegilops tauschii.</title>
        <authorList>
            <person name="Luo M.C."/>
            <person name="Gu Y.Q."/>
            <person name="Puiu D."/>
            <person name="Wang H."/>
            <person name="Twardziok S.O."/>
            <person name="Deal K.R."/>
            <person name="Huo N."/>
            <person name="Zhu T."/>
            <person name="Wang L."/>
            <person name="Wang Y."/>
            <person name="McGuire P.E."/>
            <person name="Liu S."/>
            <person name="Long H."/>
            <person name="Ramasamy R.K."/>
            <person name="Rodriguez J.C."/>
            <person name="Van S.L."/>
            <person name="Yuan L."/>
            <person name="Wang Z."/>
            <person name="Xia Z."/>
            <person name="Xiao L."/>
            <person name="Anderson O.D."/>
            <person name="Ouyang S."/>
            <person name="Liang Y."/>
            <person name="Zimin A.V."/>
            <person name="Pertea G."/>
            <person name="Qi P."/>
            <person name="Bennetzen J.L."/>
            <person name="Dai X."/>
            <person name="Dawson M.W."/>
            <person name="Muller H.G."/>
            <person name="Kugler K."/>
            <person name="Rivarola-Duarte L."/>
            <person name="Spannagl M."/>
            <person name="Mayer K.F.X."/>
            <person name="Lu F.H."/>
            <person name="Bevan M.W."/>
            <person name="Leroy P."/>
            <person name="Li P."/>
            <person name="You F.M."/>
            <person name="Sun Q."/>
            <person name="Liu Z."/>
            <person name="Lyons E."/>
            <person name="Wicker T."/>
            <person name="Salzberg S.L."/>
            <person name="Devos K.M."/>
            <person name="Dvorak J."/>
        </authorList>
    </citation>
    <scope>NUCLEOTIDE SEQUENCE [LARGE SCALE GENOMIC DNA]</scope>
    <source>
        <strain evidence="1">cv. AL8/78</strain>
    </source>
</reference>
<evidence type="ECO:0000313" key="1">
    <source>
        <dbReference type="EnsemblPlants" id="AET2Gv20337700.1"/>
    </source>
</evidence>
<reference evidence="1" key="5">
    <citation type="journal article" date="2021" name="G3 (Bethesda)">
        <title>Aegilops tauschii genome assembly Aet v5.0 features greater sequence contiguity and improved annotation.</title>
        <authorList>
            <person name="Wang L."/>
            <person name="Zhu T."/>
            <person name="Rodriguez J.C."/>
            <person name="Deal K.R."/>
            <person name="Dubcovsky J."/>
            <person name="McGuire P.E."/>
            <person name="Lux T."/>
            <person name="Spannagl M."/>
            <person name="Mayer K.F.X."/>
            <person name="Baldrich P."/>
            <person name="Meyers B.C."/>
            <person name="Huo N."/>
            <person name="Gu Y.Q."/>
            <person name="Zhou H."/>
            <person name="Devos K.M."/>
            <person name="Bennetzen J.L."/>
            <person name="Unver T."/>
            <person name="Budak H."/>
            <person name="Gulick P.J."/>
            <person name="Galiba G."/>
            <person name="Kalapos B."/>
            <person name="Nelson D.R."/>
            <person name="Li P."/>
            <person name="You F.M."/>
            <person name="Luo M.C."/>
            <person name="Dvorak J."/>
        </authorList>
    </citation>
    <scope>NUCLEOTIDE SEQUENCE [LARGE SCALE GENOMIC DNA]</scope>
    <source>
        <strain evidence="1">cv. AL8/78</strain>
    </source>
</reference>
<organism evidence="1 2">
    <name type="scientific">Aegilops tauschii subsp. strangulata</name>
    <name type="common">Goatgrass</name>
    <dbReference type="NCBI Taxonomy" id="200361"/>
    <lineage>
        <taxon>Eukaryota</taxon>
        <taxon>Viridiplantae</taxon>
        <taxon>Streptophyta</taxon>
        <taxon>Embryophyta</taxon>
        <taxon>Tracheophyta</taxon>
        <taxon>Spermatophyta</taxon>
        <taxon>Magnoliopsida</taxon>
        <taxon>Liliopsida</taxon>
        <taxon>Poales</taxon>
        <taxon>Poaceae</taxon>
        <taxon>BOP clade</taxon>
        <taxon>Pooideae</taxon>
        <taxon>Triticodae</taxon>
        <taxon>Triticeae</taxon>
        <taxon>Triticinae</taxon>
        <taxon>Aegilops</taxon>
    </lineage>
</organism>
<evidence type="ECO:0000313" key="2">
    <source>
        <dbReference type="Proteomes" id="UP000015105"/>
    </source>
</evidence>
<keyword evidence="2" id="KW-1185">Reference proteome</keyword>
<name>A0A453B1U7_AEGTS</name>
<reference evidence="1" key="4">
    <citation type="submission" date="2019-03" db="UniProtKB">
        <authorList>
            <consortium name="EnsemblPlants"/>
        </authorList>
    </citation>
    <scope>IDENTIFICATION</scope>
</reference>
<reference evidence="2" key="2">
    <citation type="journal article" date="2017" name="Nat. Plants">
        <title>The Aegilops tauschii genome reveals multiple impacts of transposons.</title>
        <authorList>
            <person name="Zhao G."/>
            <person name="Zou C."/>
            <person name="Li K."/>
            <person name="Wang K."/>
            <person name="Li T."/>
            <person name="Gao L."/>
            <person name="Zhang X."/>
            <person name="Wang H."/>
            <person name="Yang Z."/>
            <person name="Liu X."/>
            <person name="Jiang W."/>
            <person name="Mao L."/>
            <person name="Kong X."/>
            <person name="Jiao Y."/>
            <person name="Jia J."/>
        </authorList>
    </citation>
    <scope>NUCLEOTIDE SEQUENCE [LARGE SCALE GENOMIC DNA]</scope>
    <source>
        <strain evidence="2">cv. AL8/78</strain>
    </source>
</reference>
<sequence length="57" mass="6676">NGLPLNIGCIHINQDQTRYGMSLSMFISTLLMHHYISSFLKSQLSTELKFSFYHRVR</sequence>
<proteinExistence type="predicted"/>
<protein>
    <submittedName>
        <fullName evidence="1">Uncharacterized protein</fullName>
    </submittedName>
</protein>
<dbReference type="Gramene" id="AET2Gv20337700.1">
    <property type="protein sequence ID" value="AET2Gv20337700.1"/>
    <property type="gene ID" value="AET2Gv20337700"/>
</dbReference>
<dbReference type="AlphaFoldDB" id="A0A453B1U7"/>